<dbReference type="GO" id="GO:0003677">
    <property type="term" value="F:DNA binding"/>
    <property type="evidence" value="ECO:0007669"/>
    <property type="project" value="UniProtKB-KW"/>
</dbReference>
<dbReference type="RefSeq" id="WP_099686501.1">
    <property type="nucleotide sequence ID" value="NZ_NWUW01000043.1"/>
</dbReference>
<keyword evidence="3" id="KW-1185">Reference proteome</keyword>
<evidence type="ECO:0000313" key="3">
    <source>
        <dbReference type="Proteomes" id="UP000228484"/>
    </source>
</evidence>
<dbReference type="Pfam" id="PF12728">
    <property type="entry name" value="HTH_17"/>
    <property type="match status" value="1"/>
</dbReference>
<sequence length="69" mass="8130">MFQRFDDVVTIEDLMEMLDIGRNKAYELLQSGQIKSFKVGKSYRIPKICIQNYVLAKVQIQIEAYKQQN</sequence>
<dbReference type="AlphaFoldDB" id="A0A2G6Q5M1"/>
<dbReference type="Proteomes" id="UP000228484">
    <property type="component" value="Unassembled WGS sequence"/>
</dbReference>
<dbReference type="InterPro" id="IPR010093">
    <property type="entry name" value="SinI_DNA-bd"/>
</dbReference>
<evidence type="ECO:0000313" key="2">
    <source>
        <dbReference type="EMBL" id="PIE92122.1"/>
    </source>
</evidence>
<accession>A0A2G6Q5M1</accession>
<proteinExistence type="predicted"/>
<gene>
    <name evidence="2" type="ORF">CO726_28285</name>
</gene>
<reference evidence="2 3" key="1">
    <citation type="submission" date="2017-09" db="EMBL/GenBank/DDBJ databases">
        <title>Biocontrol bacteria screening and application from spent mushroom substrate.</title>
        <authorList>
            <person name="Sun X."/>
        </authorList>
    </citation>
    <scope>NUCLEOTIDE SEQUENCE [LARGE SCALE GENOMIC DNA]</scope>
    <source>
        <strain evidence="2 3">100374</strain>
    </source>
</reference>
<dbReference type="NCBIfam" id="TIGR01764">
    <property type="entry name" value="excise"/>
    <property type="match status" value="1"/>
</dbReference>
<keyword evidence="2" id="KW-0238">DNA-binding</keyword>
<dbReference type="InterPro" id="IPR041657">
    <property type="entry name" value="HTH_17"/>
</dbReference>
<comment type="caution">
    <text evidence="2">The sequence shown here is derived from an EMBL/GenBank/DDBJ whole genome shotgun (WGS) entry which is preliminary data.</text>
</comment>
<organism evidence="2 3">
    <name type="scientific">Bacillus fungorum</name>
    <dbReference type="NCBI Taxonomy" id="2039284"/>
    <lineage>
        <taxon>Bacteria</taxon>
        <taxon>Bacillati</taxon>
        <taxon>Bacillota</taxon>
        <taxon>Bacilli</taxon>
        <taxon>Bacillales</taxon>
        <taxon>Bacillaceae</taxon>
        <taxon>Bacillus</taxon>
    </lineage>
</organism>
<evidence type="ECO:0000259" key="1">
    <source>
        <dbReference type="Pfam" id="PF12728"/>
    </source>
</evidence>
<feature type="domain" description="Helix-turn-helix" evidence="1">
    <location>
        <begin position="9"/>
        <end position="54"/>
    </location>
</feature>
<name>A0A2G6Q5M1_9BACI</name>
<dbReference type="EMBL" id="NWUW01000043">
    <property type="protein sequence ID" value="PIE92122.1"/>
    <property type="molecule type" value="Genomic_DNA"/>
</dbReference>
<protein>
    <submittedName>
        <fullName evidence="2">DNA-binding protein</fullName>
    </submittedName>
</protein>